<dbReference type="AlphaFoldDB" id="A0A6P4A577"/>
<dbReference type="GeneID" id="107423945"/>
<accession>A0A6P4A577</accession>
<dbReference type="Pfam" id="PF03195">
    <property type="entry name" value="LOB"/>
    <property type="match status" value="1"/>
</dbReference>
<feature type="domain" description="LOB" evidence="2">
    <location>
        <begin position="9"/>
        <end position="110"/>
    </location>
</feature>
<dbReference type="PANTHER" id="PTHR31301:SF103">
    <property type="entry name" value="LOB DOMAIN-CONTAINING PROTEIN 5-RELATED"/>
    <property type="match status" value="1"/>
</dbReference>
<dbReference type="InParanoid" id="A0A6P4A577"/>
<dbReference type="RefSeq" id="XP_015889088.1">
    <property type="nucleotide sequence ID" value="XM_016033602.3"/>
</dbReference>
<protein>
    <submittedName>
        <fullName evidence="4">LOB domain-containing protein 22</fullName>
    </submittedName>
</protein>
<reference evidence="4" key="1">
    <citation type="submission" date="2025-08" db="UniProtKB">
        <authorList>
            <consortium name="RefSeq"/>
        </authorList>
    </citation>
    <scope>IDENTIFICATION</scope>
    <source>
        <tissue evidence="4">Seedling</tissue>
    </source>
</reference>
<evidence type="ECO:0000313" key="3">
    <source>
        <dbReference type="Proteomes" id="UP001652623"/>
    </source>
</evidence>
<sequence>MSKESGVYQACASCKHQRKKCDDNCELAPYFPASRFREFQNAYRLFGVSNIQKIMASVEPHQRQAAAESILMEGNYRRNDPVNGCLGVCRNLNSHIISYEKQLKIVNQQLAMFRQREKFDRHQNHLSNSYISSMPSISSEKSSSLNLHRDHQFDALKFPPPLLSDMARDDYMGDAKNLQQAGYIYRSTLEEGADLKPFDIQLMDQIMESDEHGSVLETEELSAGLKAHGKQLLQGMRTEDEMKYA</sequence>
<name>A0A6P4A577_ZIZJJ</name>
<keyword evidence="3" id="KW-1185">Reference proteome</keyword>
<dbReference type="PROSITE" id="PS50891">
    <property type="entry name" value="LOB"/>
    <property type="match status" value="1"/>
</dbReference>
<dbReference type="KEGG" id="zju:107423945"/>
<gene>
    <name evidence="4" type="primary">LOC107423945</name>
</gene>
<evidence type="ECO:0000256" key="1">
    <source>
        <dbReference type="ARBA" id="ARBA00005474"/>
    </source>
</evidence>
<dbReference type="Proteomes" id="UP001652623">
    <property type="component" value="Chromosome 7"/>
</dbReference>
<evidence type="ECO:0000259" key="2">
    <source>
        <dbReference type="PROSITE" id="PS50891"/>
    </source>
</evidence>
<dbReference type="PANTHER" id="PTHR31301">
    <property type="entry name" value="LOB DOMAIN-CONTAINING PROTEIN 4-RELATED"/>
    <property type="match status" value="1"/>
</dbReference>
<dbReference type="InterPro" id="IPR004883">
    <property type="entry name" value="LOB"/>
</dbReference>
<evidence type="ECO:0000313" key="4">
    <source>
        <dbReference type="RefSeq" id="XP_015889088.1"/>
    </source>
</evidence>
<comment type="similarity">
    <text evidence="1">Belongs to the LOB domain-containing protein family.</text>
</comment>
<organism evidence="3 4">
    <name type="scientific">Ziziphus jujuba</name>
    <name type="common">Chinese jujube</name>
    <name type="synonym">Ziziphus sativa</name>
    <dbReference type="NCBI Taxonomy" id="326968"/>
    <lineage>
        <taxon>Eukaryota</taxon>
        <taxon>Viridiplantae</taxon>
        <taxon>Streptophyta</taxon>
        <taxon>Embryophyta</taxon>
        <taxon>Tracheophyta</taxon>
        <taxon>Spermatophyta</taxon>
        <taxon>Magnoliopsida</taxon>
        <taxon>eudicotyledons</taxon>
        <taxon>Gunneridae</taxon>
        <taxon>Pentapetalae</taxon>
        <taxon>rosids</taxon>
        <taxon>fabids</taxon>
        <taxon>Rosales</taxon>
        <taxon>Rhamnaceae</taxon>
        <taxon>Paliureae</taxon>
        <taxon>Ziziphus</taxon>
    </lineage>
</organism>
<proteinExistence type="inferred from homology"/>